<name>A0ABQ1PZD8_9GAMM</name>
<keyword evidence="6" id="KW-1185">Reference proteome</keyword>
<protein>
    <submittedName>
        <fullName evidence="5">AraC family transcriptional regulator</fullName>
    </submittedName>
</protein>
<dbReference type="InterPro" id="IPR032687">
    <property type="entry name" value="AraC-type_N"/>
</dbReference>
<dbReference type="SMART" id="SM00342">
    <property type="entry name" value="HTH_ARAC"/>
    <property type="match status" value="1"/>
</dbReference>
<evidence type="ECO:0000313" key="6">
    <source>
        <dbReference type="Proteomes" id="UP000638188"/>
    </source>
</evidence>
<dbReference type="PRINTS" id="PR00032">
    <property type="entry name" value="HTHARAC"/>
</dbReference>
<keyword evidence="2" id="KW-0238">DNA-binding</keyword>
<evidence type="ECO:0000256" key="1">
    <source>
        <dbReference type="ARBA" id="ARBA00023015"/>
    </source>
</evidence>
<organism evidence="5 6">
    <name type="scientific">Halopseudomonas salina</name>
    <dbReference type="NCBI Taxonomy" id="1323744"/>
    <lineage>
        <taxon>Bacteria</taxon>
        <taxon>Pseudomonadati</taxon>
        <taxon>Pseudomonadota</taxon>
        <taxon>Gammaproteobacteria</taxon>
        <taxon>Pseudomonadales</taxon>
        <taxon>Pseudomonadaceae</taxon>
        <taxon>Halopseudomonas</taxon>
    </lineage>
</organism>
<dbReference type="PANTHER" id="PTHR47894:SF1">
    <property type="entry name" value="HTH-TYPE TRANSCRIPTIONAL REGULATOR VQSM"/>
    <property type="match status" value="1"/>
</dbReference>
<dbReference type="Proteomes" id="UP000638188">
    <property type="component" value="Unassembled WGS sequence"/>
</dbReference>
<gene>
    <name evidence="5" type="ORF">GCM10007418_28690</name>
</gene>
<dbReference type="Pfam" id="PF12625">
    <property type="entry name" value="Arabinose_bd"/>
    <property type="match status" value="1"/>
</dbReference>
<comment type="caution">
    <text evidence="5">The sequence shown here is derived from an EMBL/GenBank/DDBJ whole genome shotgun (WGS) entry which is preliminary data.</text>
</comment>
<evidence type="ECO:0000256" key="2">
    <source>
        <dbReference type="ARBA" id="ARBA00023125"/>
    </source>
</evidence>
<evidence type="ECO:0000259" key="4">
    <source>
        <dbReference type="PROSITE" id="PS01124"/>
    </source>
</evidence>
<dbReference type="InterPro" id="IPR020449">
    <property type="entry name" value="Tscrpt_reg_AraC-type_HTH"/>
</dbReference>
<dbReference type="SUPFAM" id="SSF46689">
    <property type="entry name" value="Homeodomain-like"/>
    <property type="match status" value="1"/>
</dbReference>
<keyword evidence="1" id="KW-0805">Transcription regulation</keyword>
<dbReference type="Gene3D" id="1.10.10.60">
    <property type="entry name" value="Homeodomain-like"/>
    <property type="match status" value="1"/>
</dbReference>
<dbReference type="InterPro" id="IPR009057">
    <property type="entry name" value="Homeodomain-like_sf"/>
</dbReference>
<feature type="domain" description="HTH araC/xylS-type" evidence="4">
    <location>
        <begin position="237"/>
        <end position="335"/>
    </location>
</feature>
<evidence type="ECO:0000313" key="5">
    <source>
        <dbReference type="EMBL" id="GGD07899.1"/>
    </source>
</evidence>
<reference evidence="6" key="1">
    <citation type="journal article" date="2019" name="Int. J. Syst. Evol. Microbiol.">
        <title>The Global Catalogue of Microorganisms (GCM) 10K type strain sequencing project: providing services to taxonomists for standard genome sequencing and annotation.</title>
        <authorList>
            <consortium name="The Broad Institute Genomics Platform"/>
            <consortium name="The Broad Institute Genome Sequencing Center for Infectious Disease"/>
            <person name="Wu L."/>
            <person name="Ma J."/>
        </authorList>
    </citation>
    <scope>NUCLEOTIDE SEQUENCE [LARGE SCALE GENOMIC DNA]</scope>
    <source>
        <strain evidence="6">CGMCC 1.12482</strain>
    </source>
</reference>
<dbReference type="PROSITE" id="PS01124">
    <property type="entry name" value="HTH_ARAC_FAMILY_2"/>
    <property type="match status" value="1"/>
</dbReference>
<accession>A0ABQ1PZD8</accession>
<dbReference type="Pfam" id="PF12833">
    <property type="entry name" value="HTH_18"/>
    <property type="match status" value="1"/>
</dbReference>
<keyword evidence="3" id="KW-0804">Transcription</keyword>
<proteinExistence type="predicted"/>
<evidence type="ECO:0000256" key="3">
    <source>
        <dbReference type="ARBA" id="ARBA00023163"/>
    </source>
</evidence>
<dbReference type="InterPro" id="IPR018060">
    <property type="entry name" value="HTH_AraC"/>
</dbReference>
<sequence length="342" mass="38225">MDSELIMTPLRVTGAWVQLLADWLDDQRLYAPGVRALIGIRRPADTVPLALWTELLEQVLQMRPELTAPALAVGALVEPRHLGVLGYLILSSATLGEAMQAYRRYERLFYGANLATVEVDRLHVRLCWPASASTGKLADTVAIAALVAFQRRLLGNLFVLESVSFAFAPPDNPLERQAYDTFFACQVYFSAPETAVVMPVATLDRRLPGSDPYLRALLDSQAQALLRAAPDAGEIDRSVQQALIRCLPEGRVTLERIAALLHLSVRSLQRRLAERDISWRQLLDQTREQLASEYLADASLSATDIAFLLGFSEQSAFNRAFRRWTGSSPERYRRRLACVQEM</sequence>
<dbReference type="EMBL" id="BMFF01000006">
    <property type="protein sequence ID" value="GGD07899.1"/>
    <property type="molecule type" value="Genomic_DNA"/>
</dbReference>
<dbReference type="PANTHER" id="PTHR47894">
    <property type="entry name" value="HTH-TYPE TRANSCRIPTIONAL REGULATOR GADX"/>
    <property type="match status" value="1"/>
</dbReference>